<evidence type="ECO:0000313" key="3">
    <source>
        <dbReference type="Proteomes" id="UP000249056"/>
    </source>
</evidence>
<dbReference type="PROSITE" id="PS50011">
    <property type="entry name" value="PROTEIN_KINASE_DOM"/>
    <property type="match status" value="1"/>
</dbReference>
<sequence>MPIVRIPCSACQLSKARKHLEEYEIWDVFHCLARGLYAMHYGHEELDRERWDRDEVVHFDLKGLNVFVGGAQTDDEHRGANVIKIGDYGQAAEVPNDQDLAYNFRIDGLVQLCINYLNNLGFKVPYFSDLG</sequence>
<dbReference type="Gene3D" id="1.10.510.10">
    <property type="entry name" value="Transferase(Phosphotransferase) domain 1"/>
    <property type="match status" value="1"/>
</dbReference>
<dbReference type="EMBL" id="QKRW01000015">
    <property type="protein sequence ID" value="RAL64246.1"/>
    <property type="molecule type" value="Genomic_DNA"/>
</dbReference>
<dbReference type="GO" id="GO:0005524">
    <property type="term" value="F:ATP binding"/>
    <property type="evidence" value="ECO:0007669"/>
    <property type="project" value="InterPro"/>
</dbReference>
<dbReference type="Proteomes" id="UP000249056">
    <property type="component" value="Unassembled WGS sequence"/>
</dbReference>
<gene>
    <name evidence="2" type="ORF">DID88_002138</name>
</gene>
<proteinExistence type="predicted"/>
<dbReference type="InterPro" id="IPR011009">
    <property type="entry name" value="Kinase-like_dom_sf"/>
</dbReference>
<dbReference type="GO" id="GO:0004672">
    <property type="term" value="F:protein kinase activity"/>
    <property type="evidence" value="ECO:0007669"/>
    <property type="project" value="InterPro"/>
</dbReference>
<dbReference type="InterPro" id="IPR000719">
    <property type="entry name" value="Prot_kinase_dom"/>
</dbReference>
<dbReference type="AlphaFoldDB" id="A0A395IW59"/>
<dbReference type="OrthoDB" id="310217at2759"/>
<accession>A0A395IW59</accession>
<protein>
    <recommendedName>
        <fullName evidence="1">Protein kinase domain-containing protein</fullName>
    </recommendedName>
</protein>
<organism evidence="2 3">
    <name type="scientific">Monilinia fructigena</name>
    <dbReference type="NCBI Taxonomy" id="38457"/>
    <lineage>
        <taxon>Eukaryota</taxon>
        <taxon>Fungi</taxon>
        <taxon>Dikarya</taxon>
        <taxon>Ascomycota</taxon>
        <taxon>Pezizomycotina</taxon>
        <taxon>Leotiomycetes</taxon>
        <taxon>Helotiales</taxon>
        <taxon>Sclerotiniaceae</taxon>
        <taxon>Monilinia</taxon>
    </lineage>
</organism>
<dbReference type="PROSITE" id="PS00108">
    <property type="entry name" value="PROTEIN_KINASE_ST"/>
    <property type="match status" value="1"/>
</dbReference>
<comment type="caution">
    <text evidence="2">The sequence shown here is derived from an EMBL/GenBank/DDBJ whole genome shotgun (WGS) entry which is preliminary data.</text>
</comment>
<evidence type="ECO:0000313" key="2">
    <source>
        <dbReference type="EMBL" id="RAL64246.1"/>
    </source>
</evidence>
<feature type="domain" description="Protein kinase" evidence="1">
    <location>
        <begin position="1"/>
        <end position="131"/>
    </location>
</feature>
<name>A0A395IW59_9HELO</name>
<reference evidence="2 3" key="1">
    <citation type="submission" date="2018-06" db="EMBL/GenBank/DDBJ databases">
        <title>Genome Sequence of the Brown Rot Fungal Pathogen Monilinia fructigena.</title>
        <authorList>
            <person name="Landi L."/>
            <person name="De Miccolis Angelini R.M."/>
            <person name="Pollastro S."/>
            <person name="Abate D."/>
            <person name="Faretra F."/>
            <person name="Romanazzi G."/>
        </authorList>
    </citation>
    <scope>NUCLEOTIDE SEQUENCE [LARGE SCALE GENOMIC DNA]</scope>
    <source>
        <strain evidence="2 3">Mfrg269</strain>
    </source>
</reference>
<keyword evidence="3" id="KW-1185">Reference proteome</keyword>
<dbReference type="SUPFAM" id="SSF56112">
    <property type="entry name" value="Protein kinase-like (PK-like)"/>
    <property type="match status" value="1"/>
</dbReference>
<dbReference type="InterPro" id="IPR008271">
    <property type="entry name" value="Ser/Thr_kinase_AS"/>
</dbReference>
<evidence type="ECO:0000259" key="1">
    <source>
        <dbReference type="PROSITE" id="PS50011"/>
    </source>
</evidence>